<evidence type="ECO:0000256" key="4">
    <source>
        <dbReference type="ARBA" id="ARBA00023172"/>
    </source>
</evidence>
<dbReference type="GO" id="GO:0006310">
    <property type="term" value="P:DNA recombination"/>
    <property type="evidence" value="ECO:0007669"/>
    <property type="project" value="UniProtKB-KW"/>
</dbReference>
<dbReference type="GO" id="GO:0003677">
    <property type="term" value="F:DNA binding"/>
    <property type="evidence" value="ECO:0007669"/>
    <property type="project" value="UniProtKB-KW"/>
</dbReference>
<dbReference type="InterPro" id="IPR004107">
    <property type="entry name" value="Integrase_SAM-like_N"/>
</dbReference>
<dbReference type="PANTHER" id="PTHR30349">
    <property type="entry name" value="PHAGE INTEGRASE-RELATED"/>
    <property type="match status" value="1"/>
</dbReference>
<feature type="domain" description="Tyr recombinase" evidence="5">
    <location>
        <begin position="110"/>
        <end position="323"/>
    </location>
</feature>
<dbReference type="InterPro" id="IPR013762">
    <property type="entry name" value="Integrase-like_cat_sf"/>
</dbReference>
<dbReference type="InterPro" id="IPR011010">
    <property type="entry name" value="DNA_brk_join_enz"/>
</dbReference>
<gene>
    <name evidence="6" type="ORF">NNL22_16170</name>
</gene>
<dbReference type="Proteomes" id="UP001164472">
    <property type="component" value="Chromosome"/>
</dbReference>
<dbReference type="InterPro" id="IPR050090">
    <property type="entry name" value="Tyrosine_recombinase_XerCD"/>
</dbReference>
<protein>
    <submittedName>
        <fullName evidence="6">Integron integrase</fullName>
    </submittedName>
</protein>
<keyword evidence="7" id="KW-1185">Reference proteome</keyword>
<name>A0A9E8KP98_9ALTE</name>
<evidence type="ECO:0000256" key="2">
    <source>
        <dbReference type="ARBA" id="ARBA00022908"/>
    </source>
</evidence>
<dbReference type="Pfam" id="PF00589">
    <property type="entry name" value="Phage_integrase"/>
    <property type="match status" value="1"/>
</dbReference>
<keyword evidence="2" id="KW-0229">DNA integration</keyword>
<dbReference type="NCBIfam" id="TIGR02249">
    <property type="entry name" value="integrase_gron"/>
    <property type="match status" value="1"/>
</dbReference>
<evidence type="ECO:0000259" key="5">
    <source>
        <dbReference type="PROSITE" id="PS51898"/>
    </source>
</evidence>
<dbReference type="InterPro" id="IPR011946">
    <property type="entry name" value="Integrase_integron-type"/>
</dbReference>
<comment type="similarity">
    <text evidence="1">Belongs to the 'phage' integrase family.</text>
</comment>
<sequence length="328" mass="37399">MDDVPIPINPGSTKFTPRMRAFIRARGMAYSTEKTYIHWVKRYIRYHQYRHPADMGASEIEGFLTHLVVQKNTAKATQDIAFNAIIFMYKEFMKVELPELNVVRSKKMPKIPVVFTHEEAKAVIAKLPAPSRLVAELMYGSGLRIMEALRLRVKDIDFGMGVITVRSGKGNKDRRTLLPNAIVDKLKAQIEAVRSLHKYDSDLGFGEVYMPNALARKYPHAASSLEWQFLFPADKRSVDPRSNVTRRHHLHDSTVRKVVRSAIKESNILKHASCHTFRHSFATRLLQNNYDIRTIQELMGHSDVKTTEIYTHVVGQGGQGVLSPMDES</sequence>
<evidence type="ECO:0000313" key="6">
    <source>
        <dbReference type="EMBL" id="UZW74539.1"/>
    </source>
</evidence>
<reference evidence="6" key="1">
    <citation type="submission" date="2022-07" db="EMBL/GenBank/DDBJ databases">
        <title>Alkalimarinus sp. nov., isolated from gut of a Alitta virens.</title>
        <authorList>
            <person name="Yang A.I."/>
            <person name="Shin N.-R."/>
        </authorList>
    </citation>
    <scope>NUCLEOTIDE SEQUENCE</scope>
    <source>
        <strain evidence="6">FA028</strain>
    </source>
</reference>
<dbReference type="GO" id="GO:0015074">
    <property type="term" value="P:DNA integration"/>
    <property type="evidence" value="ECO:0007669"/>
    <property type="project" value="UniProtKB-KW"/>
</dbReference>
<dbReference type="SUPFAM" id="SSF56349">
    <property type="entry name" value="DNA breaking-rejoining enzymes"/>
    <property type="match status" value="1"/>
</dbReference>
<evidence type="ECO:0000313" key="7">
    <source>
        <dbReference type="Proteomes" id="UP001164472"/>
    </source>
</evidence>
<dbReference type="InterPro" id="IPR002104">
    <property type="entry name" value="Integrase_catalytic"/>
</dbReference>
<dbReference type="AlphaFoldDB" id="A0A9E8KP98"/>
<organism evidence="6 7">
    <name type="scientific">Alkalimarinus sediminis</name>
    <dbReference type="NCBI Taxonomy" id="1632866"/>
    <lineage>
        <taxon>Bacteria</taxon>
        <taxon>Pseudomonadati</taxon>
        <taxon>Pseudomonadota</taxon>
        <taxon>Gammaproteobacteria</taxon>
        <taxon>Alteromonadales</taxon>
        <taxon>Alteromonadaceae</taxon>
        <taxon>Alkalimarinus</taxon>
    </lineage>
</organism>
<evidence type="ECO:0000256" key="1">
    <source>
        <dbReference type="ARBA" id="ARBA00008857"/>
    </source>
</evidence>
<dbReference type="RefSeq" id="WP_251812625.1">
    <property type="nucleotide sequence ID" value="NZ_CP101527.1"/>
</dbReference>
<proteinExistence type="inferred from homology"/>
<dbReference type="PROSITE" id="PS51898">
    <property type="entry name" value="TYR_RECOMBINASE"/>
    <property type="match status" value="1"/>
</dbReference>
<dbReference type="KEGG" id="asem:NNL22_16170"/>
<accession>A0A9E8KP98</accession>
<keyword evidence="4" id="KW-0233">DNA recombination</keyword>
<dbReference type="EMBL" id="CP101527">
    <property type="protein sequence ID" value="UZW74539.1"/>
    <property type="molecule type" value="Genomic_DNA"/>
</dbReference>
<dbReference type="Gene3D" id="1.10.443.10">
    <property type="entry name" value="Intergrase catalytic core"/>
    <property type="match status" value="1"/>
</dbReference>
<dbReference type="Pfam" id="PF13495">
    <property type="entry name" value="Phage_int_SAM_4"/>
    <property type="match status" value="1"/>
</dbReference>
<keyword evidence="3" id="KW-0238">DNA-binding</keyword>
<dbReference type="InterPro" id="IPR010998">
    <property type="entry name" value="Integrase_recombinase_N"/>
</dbReference>
<dbReference type="Gene3D" id="1.10.150.130">
    <property type="match status" value="1"/>
</dbReference>
<dbReference type="PANTHER" id="PTHR30349:SF64">
    <property type="entry name" value="PROPHAGE INTEGRASE INTD-RELATED"/>
    <property type="match status" value="1"/>
</dbReference>
<evidence type="ECO:0000256" key="3">
    <source>
        <dbReference type="ARBA" id="ARBA00023125"/>
    </source>
</evidence>